<evidence type="ECO:0000313" key="1">
    <source>
        <dbReference type="EMBL" id="GBP55525.1"/>
    </source>
</evidence>
<dbReference type="AlphaFoldDB" id="A0A4C1WZR3"/>
<name>A0A4C1WZR3_EUMVA</name>
<comment type="caution">
    <text evidence="1">The sequence shown here is derived from an EMBL/GenBank/DDBJ whole genome shotgun (WGS) entry which is preliminary data.</text>
</comment>
<accession>A0A4C1WZR3</accession>
<reference evidence="1 2" key="1">
    <citation type="journal article" date="2019" name="Commun. Biol.">
        <title>The bagworm genome reveals a unique fibroin gene that provides high tensile strength.</title>
        <authorList>
            <person name="Kono N."/>
            <person name="Nakamura H."/>
            <person name="Ohtoshi R."/>
            <person name="Tomita M."/>
            <person name="Numata K."/>
            <person name="Arakawa K."/>
        </authorList>
    </citation>
    <scope>NUCLEOTIDE SEQUENCE [LARGE SCALE GENOMIC DNA]</scope>
</reference>
<sequence length="70" mass="7677">MRVMEKVGKGRPRKFYADHIADTGIFKSSTPIALYSDTAGPKMFAARARPSPAALSFHVHGLNVPHRPTD</sequence>
<gene>
    <name evidence="1" type="ORF">EVAR_36248_1</name>
</gene>
<dbReference type="EMBL" id="BGZK01000671">
    <property type="protein sequence ID" value="GBP55525.1"/>
    <property type="molecule type" value="Genomic_DNA"/>
</dbReference>
<keyword evidence="2" id="KW-1185">Reference proteome</keyword>
<proteinExistence type="predicted"/>
<protein>
    <submittedName>
        <fullName evidence="1">Uncharacterized protein</fullName>
    </submittedName>
</protein>
<organism evidence="1 2">
    <name type="scientific">Eumeta variegata</name>
    <name type="common">Bagworm moth</name>
    <name type="synonym">Eumeta japonica</name>
    <dbReference type="NCBI Taxonomy" id="151549"/>
    <lineage>
        <taxon>Eukaryota</taxon>
        <taxon>Metazoa</taxon>
        <taxon>Ecdysozoa</taxon>
        <taxon>Arthropoda</taxon>
        <taxon>Hexapoda</taxon>
        <taxon>Insecta</taxon>
        <taxon>Pterygota</taxon>
        <taxon>Neoptera</taxon>
        <taxon>Endopterygota</taxon>
        <taxon>Lepidoptera</taxon>
        <taxon>Glossata</taxon>
        <taxon>Ditrysia</taxon>
        <taxon>Tineoidea</taxon>
        <taxon>Psychidae</taxon>
        <taxon>Oiketicinae</taxon>
        <taxon>Eumeta</taxon>
    </lineage>
</organism>
<dbReference type="Proteomes" id="UP000299102">
    <property type="component" value="Unassembled WGS sequence"/>
</dbReference>
<evidence type="ECO:0000313" key="2">
    <source>
        <dbReference type="Proteomes" id="UP000299102"/>
    </source>
</evidence>